<keyword evidence="2" id="KW-1185">Reference proteome</keyword>
<proteinExistence type="predicted"/>
<organism evidence="1 2">
    <name type="scientific">Smallanthus sonchifolius</name>
    <dbReference type="NCBI Taxonomy" id="185202"/>
    <lineage>
        <taxon>Eukaryota</taxon>
        <taxon>Viridiplantae</taxon>
        <taxon>Streptophyta</taxon>
        <taxon>Embryophyta</taxon>
        <taxon>Tracheophyta</taxon>
        <taxon>Spermatophyta</taxon>
        <taxon>Magnoliopsida</taxon>
        <taxon>eudicotyledons</taxon>
        <taxon>Gunneridae</taxon>
        <taxon>Pentapetalae</taxon>
        <taxon>asterids</taxon>
        <taxon>campanulids</taxon>
        <taxon>Asterales</taxon>
        <taxon>Asteraceae</taxon>
        <taxon>Asteroideae</taxon>
        <taxon>Heliantheae alliance</taxon>
        <taxon>Millerieae</taxon>
        <taxon>Smallanthus</taxon>
    </lineage>
</organism>
<accession>A0ACB9GID1</accession>
<name>A0ACB9GID1_9ASTR</name>
<comment type="caution">
    <text evidence="1">The sequence shown here is derived from an EMBL/GenBank/DDBJ whole genome shotgun (WGS) entry which is preliminary data.</text>
</comment>
<reference evidence="2" key="1">
    <citation type="journal article" date="2022" name="Mol. Ecol. Resour.">
        <title>The genomes of chicory, endive, great burdock and yacon provide insights into Asteraceae palaeo-polyploidization history and plant inulin production.</title>
        <authorList>
            <person name="Fan W."/>
            <person name="Wang S."/>
            <person name="Wang H."/>
            <person name="Wang A."/>
            <person name="Jiang F."/>
            <person name="Liu H."/>
            <person name="Zhao H."/>
            <person name="Xu D."/>
            <person name="Zhang Y."/>
        </authorList>
    </citation>
    <scope>NUCLEOTIDE SEQUENCE [LARGE SCALE GENOMIC DNA]</scope>
    <source>
        <strain evidence="2">cv. Yunnan</strain>
    </source>
</reference>
<gene>
    <name evidence="1" type="ORF">L1987_42308</name>
</gene>
<sequence>MKPSIGEGFHPSPPPIPPLPPDPSPKIIISSLPKLVSVVGDQNLASLPREDVPKNTNLPKSHGHRVMRRPRGDTRFKPFLADLRVPEFVRDTAAFMDRRTTGSNPSGTGSVPIEVEMEISDQNQLREGLSSGSPRGGKDPNNITGQVRGSTAPSRTVGGPISCIEVPTQAGDIDPTETEMVGSEIAPSSIHYGNISIPPSVTQSGLCSVWNSPVSGMESFADKIKKSNEMEGLKLEYFPPTTTQDGGCRIHISLDDLKLSAQKCINKPKPMEEEVVVPPSSHPGAAASTELELNPKGPRVLPVANNSNDIGLDNEGFTVVNRWEPGLSLETKSSQIPSMSGSKVSGLHINTHSDYARKDVTNLPNTQAQNGLLNGGGQKSKGFDFSRAVNGSAGVSKPGPAVQPIPSQPEKNPPASRPAVTVPDGNWPRKSQILQPSSSSAGMTEAAASVVPIDVDQPTTNLTQQPNLLPVHPSVDTHNSFMVLDFQKSFKFNKLVGDSLDPGMYDQSNPSAMDPDKCNEPQQEQLVCQVNREFIEGVRILPSSIVSPMKSYQQSSGQEVSLETPSREEVEVKDYGISDAQKLAITSRLCGPAQAVRAVDMDNWEQGEHEFFEDQVKAMGLDYDYCVEDVESDDENGTAQFFSAQMKVGMPKILGHGPWHQFSPGKLIFLGLFDLECGGPAELD</sequence>
<dbReference type="Proteomes" id="UP001056120">
    <property type="component" value="Linkage Group LG14"/>
</dbReference>
<evidence type="ECO:0000313" key="1">
    <source>
        <dbReference type="EMBL" id="KAI3783232.1"/>
    </source>
</evidence>
<evidence type="ECO:0000313" key="2">
    <source>
        <dbReference type="Proteomes" id="UP001056120"/>
    </source>
</evidence>
<protein>
    <submittedName>
        <fullName evidence="1">Uncharacterized protein</fullName>
    </submittedName>
</protein>
<reference evidence="1 2" key="2">
    <citation type="journal article" date="2022" name="Mol. Ecol. Resour.">
        <title>The genomes of chicory, endive, great burdock and yacon provide insights into Asteraceae paleo-polyploidization history and plant inulin production.</title>
        <authorList>
            <person name="Fan W."/>
            <person name="Wang S."/>
            <person name="Wang H."/>
            <person name="Wang A."/>
            <person name="Jiang F."/>
            <person name="Liu H."/>
            <person name="Zhao H."/>
            <person name="Xu D."/>
            <person name="Zhang Y."/>
        </authorList>
    </citation>
    <scope>NUCLEOTIDE SEQUENCE [LARGE SCALE GENOMIC DNA]</scope>
    <source>
        <strain evidence="2">cv. Yunnan</strain>
        <tissue evidence="1">Leaves</tissue>
    </source>
</reference>
<dbReference type="EMBL" id="CM042031">
    <property type="protein sequence ID" value="KAI3783232.1"/>
    <property type="molecule type" value="Genomic_DNA"/>
</dbReference>